<evidence type="ECO:0000313" key="2">
    <source>
        <dbReference type="EMBL" id="KKQ48446.1"/>
    </source>
</evidence>
<dbReference type="Proteomes" id="UP000034231">
    <property type="component" value="Unassembled WGS sequence"/>
</dbReference>
<dbReference type="InterPro" id="IPR008964">
    <property type="entry name" value="Invasin/intimin_cell_adhesion"/>
</dbReference>
<feature type="transmembrane region" description="Helical" evidence="1">
    <location>
        <begin position="30"/>
        <end position="50"/>
    </location>
</feature>
<accession>A0A0G0L706</accession>
<dbReference type="SUPFAM" id="SSF49373">
    <property type="entry name" value="Invasin/intimin cell-adhesion fragments"/>
    <property type="match status" value="1"/>
</dbReference>
<keyword evidence="1" id="KW-0472">Membrane</keyword>
<dbReference type="Gene3D" id="2.60.40.10">
    <property type="entry name" value="Immunoglobulins"/>
    <property type="match status" value="1"/>
</dbReference>
<sequence length="207" mass="21725">MGVDPFVQYNIVSSNREAGGEEKQAKRRPYLTIILIIILLLFLVLSVFLLSTRTSFFNFASELAGPTPISTTSTIVDTATSSATNVETNTTSTTIPIPRNTGGPISTPSSIAIDNSYMFASPLKAATGNVEKIRITVFILDGTGSGVSGKVINLTGINSLAVYSIQPTTDTTGRAIFDVAAGTSGTYEIGAMVGALTLSQKVTVTFD</sequence>
<proteinExistence type="predicted"/>
<protein>
    <recommendedName>
        <fullName evidence="4">Big-1 domain-containing protein</fullName>
    </recommendedName>
</protein>
<dbReference type="EMBL" id="LBTX01000032">
    <property type="protein sequence ID" value="KKQ48446.1"/>
    <property type="molecule type" value="Genomic_DNA"/>
</dbReference>
<dbReference type="AlphaFoldDB" id="A0A0G0L706"/>
<evidence type="ECO:0008006" key="4">
    <source>
        <dbReference type="Google" id="ProtNLM"/>
    </source>
</evidence>
<keyword evidence="1" id="KW-0812">Transmembrane</keyword>
<comment type="caution">
    <text evidence="2">The sequence shown here is derived from an EMBL/GenBank/DDBJ whole genome shotgun (WGS) entry which is preliminary data.</text>
</comment>
<keyword evidence="1" id="KW-1133">Transmembrane helix</keyword>
<evidence type="ECO:0000313" key="3">
    <source>
        <dbReference type="Proteomes" id="UP000034231"/>
    </source>
</evidence>
<evidence type="ECO:0000256" key="1">
    <source>
        <dbReference type="SAM" id="Phobius"/>
    </source>
</evidence>
<name>A0A0G0L706_9BACT</name>
<reference evidence="2 3" key="1">
    <citation type="journal article" date="2015" name="Nature">
        <title>rRNA introns, odd ribosomes, and small enigmatic genomes across a large radiation of phyla.</title>
        <authorList>
            <person name="Brown C.T."/>
            <person name="Hug L.A."/>
            <person name="Thomas B.C."/>
            <person name="Sharon I."/>
            <person name="Castelle C.J."/>
            <person name="Singh A."/>
            <person name="Wilkins M.J."/>
            <person name="Williams K.H."/>
            <person name="Banfield J.F."/>
        </authorList>
    </citation>
    <scope>NUCLEOTIDE SEQUENCE [LARGE SCALE GENOMIC DNA]</scope>
</reference>
<dbReference type="InterPro" id="IPR013783">
    <property type="entry name" value="Ig-like_fold"/>
</dbReference>
<organism evidence="2 3">
    <name type="scientific">Candidatus Shapirobacteria bacterium GW2011_GWE1_38_10</name>
    <dbReference type="NCBI Taxonomy" id="1618488"/>
    <lineage>
        <taxon>Bacteria</taxon>
        <taxon>Candidatus Shapironibacteriota</taxon>
    </lineage>
</organism>
<gene>
    <name evidence="2" type="ORF">US68_C0032G0007</name>
</gene>